<proteinExistence type="predicted"/>
<feature type="domain" description="JmjC" evidence="2">
    <location>
        <begin position="123"/>
        <end position="279"/>
    </location>
</feature>
<keyword evidence="1" id="KW-0472">Membrane</keyword>
<dbReference type="PANTHER" id="PTHR12461:SF105">
    <property type="entry name" value="HYPOXIA-INDUCIBLE FACTOR 1-ALPHA INHIBITOR"/>
    <property type="match status" value="1"/>
</dbReference>
<dbReference type="InterPro" id="IPR014710">
    <property type="entry name" value="RmlC-like_jellyroll"/>
</dbReference>
<organism evidence="3">
    <name type="scientific">viral metagenome</name>
    <dbReference type="NCBI Taxonomy" id="1070528"/>
    <lineage>
        <taxon>unclassified sequences</taxon>
        <taxon>metagenomes</taxon>
        <taxon>organismal metagenomes</taxon>
    </lineage>
</organism>
<dbReference type="Gene3D" id="2.60.120.10">
    <property type="entry name" value="Jelly Rolls"/>
    <property type="match status" value="1"/>
</dbReference>
<dbReference type="Pfam" id="PF13621">
    <property type="entry name" value="Cupin_8"/>
    <property type="match status" value="1"/>
</dbReference>
<feature type="transmembrane region" description="Helical" evidence="1">
    <location>
        <begin position="5"/>
        <end position="24"/>
    </location>
</feature>
<sequence length="297" mass="35418">MNIIIIILIFCLVLFLYLHIYFHLKTSDDLEVLEILNPSKERLEEICDLRQPILFDFNIQSLINFNKENILQNYGSFDIKLRNILNTYSDPESELFLPVTLKDGLKVLEEDEQSKFISENNHDFLEETSLIKNIKANDEFLRPNMMSSNYYDFILGSSGSITPFRYDINYRNYFVILSGCIKVKMTPPRSSKYLYPIKDYDNFEFRSPINPWNVQDQYKKNFDKIKCLELTLQPGKILFIPAYWWYSLKFEDNKTRIISFKYRTYMNTVAVFPSIFISFLQKQNIKHNIIEKINIIE</sequence>
<accession>A0A6C0AZU2</accession>
<evidence type="ECO:0000259" key="2">
    <source>
        <dbReference type="PROSITE" id="PS51184"/>
    </source>
</evidence>
<name>A0A6C0AZU2_9ZZZZ</name>
<dbReference type="InterPro" id="IPR041667">
    <property type="entry name" value="Cupin_8"/>
</dbReference>
<dbReference type="PROSITE" id="PS51184">
    <property type="entry name" value="JMJC"/>
    <property type="match status" value="1"/>
</dbReference>
<evidence type="ECO:0000256" key="1">
    <source>
        <dbReference type="SAM" id="Phobius"/>
    </source>
</evidence>
<dbReference type="SUPFAM" id="SSF51197">
    <property type="entry name" value="Clavaminate synthase-like"/>
    <property type="match status" value="1"/>
</dbReference>
<evidence type="ECO:0000313" key="3">
    <source>
        <dbReference type="EMBL" id="QHS84725.1"/>
    </source>
</evidence>
<reference evidence="3" key="1">
    <citation type="journal article" date="2020" name="Nature">
        <title>Giant virus diversity and host interactions through global metagenomics.</title>
        <authorList>
            <person name="Schulz F."/>
            <person name="Roux S."/>
            <person name="Paez-Espino D."/>
            <person name="Jungbluth S."/>
            <person name="Walsh D.A."/>
            <person name="Denef V.J."/>
            <person name="McMahon K.D."/>
            <person name="Konstantinidis K.T."/>
            <person name="Eloe-Fadrosh E.A."/>
            <person name="Kyrpides N.C."/>
            <person name="Woyke T."/>
        </authorList>
    </citation>
    <scope>NUCLEOTIDE SEQUENCE</scope>
    <source>
        <strain evidence="3">GVMAG-S-ERX556022-25</strain>
    </source>
</reference>
<keyword evidence="1" id="KW-0812">Transmembrane</keyword>
<dbReference type="AlphaFoldDB" id="A0A6C0AZU2"/>
<keyword evidence="1" id="KW-1133">Transmembrane helix</keyword>
<dbReference type="EMBL" id="MN738812">
    <property type="protein sequence ID" value="QHS84725.1"/>
    <property type="molecule type" value="Genomic_DNA"/>
</dbReference>
<protein>
    <recommendedName>
        <fullName evidence="2">JmjC domain-containing protein</fullName>
    </recommendedName>
</protein>
<dbReference type="InterPro" id="IPR003347">
    <property type="entry name" value="JmjC_dom"/>
</dbReference>
<dbReference type="PANTHER" id="PTHR12461">
    <property type="entry name" value="HYPOXIA-INDUCIBLE FACTOR 1 ALPHA INHIBITOR-RELATED"/>
    <property type="match status" value="1"/>
</dbReference>